<feature type="region of interest" description="Disordered" evidence="2">
    <location>
        <begin position="1"/>
        <end position="70"/>
    </location>
</feature>
<dbReference type="Proteomes" id="UP001208689">
    <property type="component" value="Chromosome"/>
</dbReference>
<gene>
    <name evidence="4" type="ORF">NEF87_001192</name>
</gene>
<name>A0ABY6HPT7_9ARCH</name>
<feature type="transmembrane region" description="Helical" evidence="3">
    <location>
        <begin position="362"/>
        <end position="381"/>
    </location>
</feature>
<dbReference type="PANTHER" id="PTHR45615">
    <property type="entry name" value="MYOSIN HEAVY CHAIN, NON-MUSCLE"/>
    <property type="match status" value="1"/>
</dbReference>
<feature type="transmembrane region" description="Helical" evidence="3">
    <location>
        <begin position="177"/>
        <end position="196"/>
    </location>
</feature>
<sequence length="1260" mass="144590">MIFLEENNDHDQENGNDKVIDTEDTQIDQEIKPSDVIEDDSQVEEGESTPTDDSDSQWEATLEDKMGSKKMKKALKKEKRQEFKEKLRLKKQELNAKSAEKVEGELLKVLDKKVIIYTILFLVGAGLILFFGTNQNKPITITISFIAIIGVSMLYFLSRFPKIHDLMFSQGRIFRKILLNIFAYGIGFGIYMAFIYGWDEFWGEKAEFLVFESLFGLLLPLSFFLWNAIQIWFVKSTVENVAVKSEAKFRVKAETKTDKKINAKITLKNTISLVVPFLIHIVIVILLLLLDREKTFTTLFPNSTVDFTGFTGRFTINPIDPLEETLPFNFSQWLAIYPSERSNFGAFLIEYFPAIWWDNAKLQAFFLWIVLIFIILIALTIRQAKLFKQSKENNSKNIFSGVFYLIFFIFLYLKFYSVFNLVVSLTGLAQDAAPDQIPLFYQIVDWASSFFLMIITILNLIRGFGKKIKGDTSTISKYRRTLQMFIFVLIYWGGQFTLISSGMDQASLNLATSLLVSCIYIGFYYWYSSYVLERRGFIRKKSFTRAETKEMMLELSQRYKNRLLQTIENGEIIQSTLNEYLLEQRIVLEDGEEEDAQVDTMEVEEEETTPVTRLEKAQIQYEEARSELEAFEAAVAKLKQSKEYLKTLQPKITAAQKLVDALKPTIDRDFDFAEVTHQEWLEKCQEQEDIFNKSVVKLDAFKKPIEPKPHKTASGEIDHDATELLMKEYNEKFAQYQVLEKDKEVKEAAYKECKAKMEKQAEEWTKLQKELQDAQAKRDSLHNLTTTKDTLEAEIKALEKDIIVLEERKNDAQPLLDIAAAWLDSATTENEKFEELEAKIAEEEQAIEKLHNAEKVHQQAEMDLQTAQEELALTKSIEENQADIEAALEKIATFEAKIKGAEAIRSDCKLAFEEKTEALNNAKEAHSEASNILETALKLIQQREKDLKNAEEHLQKGKTLKADLKRANAELDTLKSQQNEKASVENVESTIKDHQAQLKEFKSDLKLEKKRDPINQSKIDEFITKINDLESQIKDDKALLKEVKGIASDVSNQAKKVSQIEGSQINLEEAQEQVTKCQKLVEEASEAKIAPSKVKEEKLEEMQQAQHDYDVAKLNLTNAESDLKDNENGLAQSQGEKEAAEVALQTRKDAEAKVKDTTQELKNAKKLLTKAQENRDVEEQNKIEAQHTFDLKKENAALEREIFKAQKALKEAHKTFKLAVRKAEANVVGCEQILQDKIAHKKEVFESRKKPVVDSPAKEV</sequence>
<keyword evidence="3" id="KW-0472">Membrane</keyword>
<proteinExistence type="predicted"/>
<feature type="coiled-coil region" evidence="1">
    <location>
        <begin position="933"/>
        <end position="1215"/>
    </location>
</feature>
<feature type="transmembrane region" description="Helical" evidence="3">
    <location>
        <begin position="402"/>
        <end position="419"/>
    </location>
</feature>
<keyword evidence="1" id="KW-0175">Coiled coil</keyword>
<feature type="coiled-coil region" evidence="1">
    <location>
        <begin position="736"/>
        <end position="904"/>
    </location>
</feature>
<keyword evidence="5" id="KW-1185">Reference proteome</keyword>
<feature type="transmembrane region" description="Helical" evidence="3">
    <location>
        <begin position="139"/>
        <end position="157"/>
    </location>
</feature>
<evidence type="ECO:0000256" key="1">
    <source>
        <dbReference type="SAM" id="Coils"/>
    </source>
</evidence>
<feature type="transmembrane region" description="Helical" evidence="3">
    <location>
        <begin position="208"/>
        <end position="226"/>
    </location>
</feature>
<feature type="transmembrane region" description="Helical" evidence="3">
    <location>
        <begin position="506"/>
        <end position="527"/>
    </location>
</feature>
<feature type="transmembrane region" description="Helical" evidence="3">
    <location>
        <begin position="439"/>
        <end position="461"/>
    </location>
</feature>
<dbReference type="EMBL" id="CP104013">
    <property type="protein sequence ID" value="UYP44907.1"/>
    <property type="molecule type" value="Genomic_DNA"/>
</dbReference>
<feature type="compositionally biased region" description="Basic and acidic residues" evidence="2">
    <location>
        <begin position="7"/>
        <end position="21"/>
    </location>
</feature>
<evidence type="ECO:0000313" key="4">
    <source>
        <dbReference type="EMBL" id="UYP44907.1"/>
    </source>
</evidence>
<evidence type="ECO:0000313" key="5">
    <source>
        <dbReference type="Proteomes" id="UP001208689"/>
    </source>
</evidence>
<feature type="coiled-coil region" evidence="1">
    <location>
        <begin position="72"/>
        <end position="100"/>
    </location>
</feature>
<feature type="compositionally biased region" description="Acidic residues" evidence="2">
    <location>
        <begin position="36"/>
        <end position="56"/>
    </location>
</feature>
<accession>A0ABY6HPT7</accession>
<feature type="transmembrane region" description="Helical" evidence="3">
    <location>
        <begin position="270"/>
        <end position="290"/>
    </location>
</feature>
<dbReference type="PANTHER" id="PTHR45615:SF80">
    <property type="entry name" value="GRIP DOMAIN-CONTAINING PROTEIN"/>
    <property type="match status" value="1"/>
</dbReference>
<evidence type="ECO:0008006" key="6">
    <source>
        <dbReference type="Google" id="ProtNLM"/>
    </source>
</evidence>
<reference evidence="4" key="1">
    <citation type="submission" date="2022-09" db="EMBL/GenBank/DDBJ databases">
        <title>Actin cytoskeleton and complex cell architecture in an #Asgard archaeon.</title>
        <authorList>
            <person name="Ponce Toledo R.I."/>
            <person name="Schleper C."/>
            <person name="Rodrigues Oliveira T."/>
            <person name="Wollweber F."/>
            <person name="Xu J."/>
            <person name="Rittmann S."/>
            <person name="Klingl A."/>
            <person name="Pilhofer M."/>
        </authorList>
    </citation>
    <scope>NUCLEOTIDE SEQUENCE</scope>
    <source>
        <strain evidence="4">B-35</strain>
    </source>
</reference>
<keyword evidence="3" id="KW-1133">Transmembrane helix</keyword>
<evidence type="ECO:0000256" key="2">
    <source>
        <dbReference type="SAM" id="MobiDB-lite"/>
    </source>
</evidence>
<feature type="transmembrane region" description="Helical" evidence="3">
    <location>
        <begin position="114"/>
        <end position="133"/>
    </location>
</feature>
<feature type="transmembrane region" description="Helical" evidence="3">
    <location>
        <begin position="482"/>
        <end position="500"/>
    </location>
</feature>
<organism evidence="4 5">
    <name type="scientific">Candidatus Lokiarchaeum ossiferum</name>
    <dbReference type="NCBI Taxonomy" id="2951803"/>
    <lineage>
        <taxon>Archaea</taxon>
        <taxon>Promethearchaeati</taxon>
        <taxon>Promethearchaeota</taxon>
        <taxon>Promethearchaeia</taxon>
        <taxon>Promethearchaeales</taxon>
        <taxon>Promethearchaeaceae</taxon>
        <taxon>Candidatus Lokiarchaeum</taxon>
    </lineage>
</organism>
<evidence type="ECO:0000256" key="3">
    <source>
        <dbReference type="SAM" id="Phobius"/>
    </source>
</evidence>
<feature type="coiled-coil region" evidence="1">
    <location>
        <begin position="614"/>
        <end position="641"/>
    </location>
</feature>
<protein>
    <recommendedName>
        <fullName evidence="6">Chromosome partition protein Smc</fullName>
    </recommendedName>
</protein>
<keyword evidence="3" id="KW-0812">Transmembrane</keyword>